<organism evidence="2 3">
    <name type="scientific">Kwoniella dejecticola CBS 10117</name>
    <dbReference type="NCBI Taxonomy" id="1296121"/>
    <lineage>
        <taxon>Eukaryota</taxon>
        <taxon>Fungi</taxon>
        <taxon>Dikarya</taxon>
        <taxon>Basidiomycota</taxon>
        <taxon>Agaricomycotina</taxon>
        <taxon>Tremellomycetes</taxon>
        <taxon>Tremellales</taxon>
        <taxon>Cryptococcaceae</taxon>
        <taxon>Kwoniella</taxon>
    </lineage>
</organism>
<reference evidence="2" key="1">
    <citation type="submission" date="2013-07" db="EMBL/GenBank/DDBJ databases">
        <authorList>
            <consortium name="The Broad Institute Genome Sequencing Platform"/>
            <person name="Cuomo C."/>
            <person name="Litvintseva A."/>
            <person name="Chen Y."/>
            <person name="Heitman J."/>
            <person name="Sun S."/>
            <person name="Springer D."/>
            <person name="Dromer F."/>
            <person name="Young S.K."/>
            <person name="Zeng Q."/>
            <person name="Gargeya S."/>
            <person name="Fitzgerald M."/>
            <person name="Abouelleil A."/>
            <person name="Alvarado L."/>
            <person name="Berlin A.M."/>
            <person name="Chapman S.B."/>
            <person name="Dewar J."/>
            <person name="Goldberg J."/>
            <person name="Griggs A."/>
            <person name="Gujja S."/>
            <person name="Hansen M."/>
            <person name="Howarth C."/>
            <person name="Imamovic A."/>
            <person name="Larimer J."/>
            <person name="McCowan C."/>
            <person name="Murphy C."/>
            <person name="Pearson M."/>
            <person name="Priest M."/>
            <person name="Roberts A."/>
            <person name="Saif S."/>
            <person name="Shea T."/>
            <person name="Sykes S."/>
            <person name="Wortman J."/>
            <person name="Nusbaum C."/>
            <person name="Birren B."/>
        </authorList>
    </citation>
    <scope>NUCLEOTIDE SEQUENCE</scope>
    <source>
        <strain evidence="2">CBS 10117</strain>
    </source>
</reference>
<dbReference type="GeneID" id="28965035"/>
<dbReference type="RefSeq" id="XP_065824391.1">
    <property type="nucleotide sequence ID" value="XM_065968319.1"/>
</dbReference>
<sequence length="138" mass="15249">MFFCTKTLFAVFSLTPLVLSSPVNLEKKQDHKLEPTLPAVEFTNTFPSSKFYTGQTIDLTWTGGDGYYDLYEIYYAQGQGSSRNSTERSYSLTLRSGVVTNTTLTLGIAEANSQLPIDGPGYQLSPTLPFVNNPQNES</sequence>
<protein>
    <submittedName>
        <fullName evidence="2">Uncharacterized protein</fullName>
    </submittedName>
</protein>
<proteinExistence type="predicted"/>
<feature type="signal peptide" evidence="1">
    <location>
        <begin position="1"/>
        <end position="20"/>
    </location>
</feature>
<accession>A0AAJ8KJC6</accession>
<name>A0AAJ8KJC6_9TREE</name>
<dbReference type="Proteomes" id="UP000078595">
    <property type="component" value="Chromosome 1"/>
</dbReference>
<reference evidence="2" key="2">
    <citation type="submission" date="2024-02" db="EMBL/GenBank/DDBJ databases">
        <title>Comparative genomics of Cryptococcus and Kwoniella reveals pathogenesis evolution and contrasting modes of karyotype evolution via chromosome fusion or intercentromeric recombination.</title>
        <authorList>
            <person name="Coelho M.A."/>
            <person name="David-Palma M."/>
            <person name="Shea T."/>
            <person name="Bowers K."/>
            <person name="McGinley-Smith S."/>
            <person name="Mohammad A.W."/>
            <person name="Gnirke A."/>
            <person name="Yurkov A.M."/>
            <person name="Nowrousian M."/>
            <person name="Sun S."/>
            <person name="Cuomo C.A."/>
            <person name="Heitman J."/>
        </authorList>
    </citation>
    <scope>NUCLEOTIDE SEQUENCE</scope>
    <source>
        <strain evidence="2">CBS 10117</strain>
    </source>
</reference>
<evidence type="ECO:0000313" key="2">
    <source>
        <dbReference type="EMBL" id="WWC58783.1"/>
    </source>
</evidence>
<evidence type="ECO:0000313" key="3">
    <source>
        <dbReference type="Proteomes" id="UP000078595"/>
    </source>
</evidence>
<dbReference type="AlphaFoldDB" id="A0AAJ8KJC6"/>
<keyword evidence="1" id="KW-0732">Signal</keyword>
<evidence type="ECO:0000256" key="1">
    <source>
        <dbReference type="SAM" id="SignalP"/>
    </source>
</evidence>
<feature type="chain" id="PRO_5042550344" evidence="1">
    <location>
        <begin position="21"/>
        <end position="138"/>
    </location>
</feature>
<keyword evidence="3" id="KW-1185">Reference proteome</keyword>
<dbReference type="EMBL" id="CP144530">
    <property type="protein sequence ID" value="WWC58783.1"/>
    <property type="molecule type" value="Genomic_DNA"/>
</dbReference>
<dbReference type="KEGG" id="kdj:28965035"/>
<gene>
    <name evidence="2" type="ORF">I303_101327</name>
</gene>